<dbReference type="Proteomes" id="UP000032515">
    <property type="component" value="Unassembled WGS sequence"/>
</dbReference>
<dbReference type="EMBL" id="JXXE01000612">
    <property type="protein sequence ID" value="KIZ35729.1"/>
    <property type="molecule type" value="Genomic_DNA"/>
</dbReference>
<evidence type="ECO:0000313" key="3">
    <source>
        <dbReference type="Proteomes" id="UP000032515"/>
    </source>
</evidence>
<comment type="caution">
    <text evidence="2">The sequence shown here is derived from an EMBL/GenBank/DDBJ whole genome shotgun (WGS) entry which is preliminary data.</text>
</comment>
<evidence type="ECO:0000313" key="2">
    <source>
        <dbReference type="EMBL" id="KIZ35729.1"/>
    </source>
</evidence>
<evidence type="ECO:0000256" key="1">
    <source>
        <dbReference type="SAM" id="MobiDB-lite"/>
    </source>
</evidence>
<name>A0A0D7E4D7_RHOPL</name>
<sequence>MGRSASAFVGKYVGGTPVGRQFRGDHIRGDQNQPALRDANGQSDALVARSVIQSAMLRDDSAARFKTSESVAMPRLDRR</sequence>
<dbReference type="AlphaFoldDB" id="A0A0D7E4D7"/>
<accession>A0A0D7E4D7</accession>
<dbReference type="PATRIC" id="fig|1076.23.peg.1527"/>
<proteinExistence type="predicted"/>
<gene>
    <name evidence="2" type="ORF">OO17_25505</name>
</gene>
<feature type="region of interest" description="Disordered" evidence="1">
    <location>
        <begin position="17"/>
        <end position="42"/>
    </location>
</feature>
<protein>
    <submittedName>
        <fullName evidence="2">Uncharacterized protein</fullName>
    </submittedName>
</protein>
<organism evidence="2 3">
    <name type="scientific">Rhodopseudomonas palustris</name>
    <dbReference type="NCBI Taxonomy" id="1076"/>
    <lineage>
        <taxon>Bacteria</taxon>
        <taxon>Pseudomonadati</taxon>
        <taxon>Pseudomonadota</taxon>
        <taxon>Alphaproteobacteria</taxon>
        <taxon>Hyphomicrobiales</taxon>
        <taxon>Nitrobacteraceae</taxon>
        <taxon>Rhodopseudomonas</taxon>
    </lineage>
</organism>
<reference evidence="2 3" key="1">
    <citation type="submission" date="2014-11" db="EMBL/GenBank/DDBJ databases">
        <title>Genomics and ecophysiology of heterotrophic nitrogen fixing bacteria isolated from estuarine surface water.</title>
        <authorList>
            <person name="Bentzon-Tilia M."/>
            <person name="Severin I."/>
            <person name="Hansen L.H."/>
            <person name="Riemann L."/>
        </authorList>
    </citation>
    <scope>NUCLEOTIDE SEQUENCE [LARGE SCALE GENOMIC DNA]</scope>
    <source>
        <strain evidence="2 3">BAL398</strain>
    </source>
</reference>